<dbReference type="InterPro" id="IPR046363">
    <property type="entry name" value="MS_N_TIM-barrel_dom"/>
</dbReference>
<sequence length="701" mass="76391">MTDYLTRAGIEVDPALATFIETEVIAPLGRDTDAFWTGFADLLGTFAPRNRALLQKREDLQAKIDAWHTERAGQPHDATAYRAFLEEIGYLVPEPGNFTIGTQNVDPEIATMAGPQLVVPILNARFLLNAANARWGSLYDAFYGTDALDAPAARPGGYDEDRGVAVIAKAKAFMDEAVPLADGKKWSELSDVKHNGIPLADPAQCVGWNDKACLFKHNGLHIEVVFDADHPIGRSDPANIADINLEAALTTIADCEDSVAAVDAEDKLLAYRNWLGVIRGDLSESFEKGGKTVTRALEGDRTYTAQDGTEFALPGRSLMFVRNVGHLMTNPAMRWDGGEIAEGIMDAVVTSAIGAHDVAGLGKYGNSRKGSIYIVKPKMHGPEECAFTNDLFDAVEDLLGLPRHTVKVGVMDEERRTSANLAACIHAVRDRIVFINTGFLDRTGDEIHTSMRAGPMMRKGEMKSSAWLTAYEARNVGIGLAHGLSGRAQIGKGMWAAPDLMGQMMIEKIGHLRAGANTAWVPSPTAATLHAIHYHREDVFEIQKGLGDAAKLEELLTIPLADSTNWSEEEIREELDNNCQGLLGYVVRWIDAGVGCSKVPDINDVGLMEDRATLRISSQHIANWLLHGVISEEQVLDSLRRMAAKVDEQNAGDPFYEPLLENQDGAAFSAAKDLIFKGVEQTSGYTEPLLHAWRLRKKAGA</sequence>
<comment type="caution">
    <text evidence="18">The sequence shown here is derived from an EMBL/GenBank/DDBJ whole genome shotgun (WGS) entry which is preliminary data.</text>
</comment>
<dbReference type="Pfam" id="PF20658">
    <property type="entry name" value="MSG_insertion"/>
    <property type="match status" value="1"/>
</dbReference>
<keyword evidence="2 10" id="KW-0329">Glyoxylate bypass</keyword>
<evidence type="ECO:0000259" key="15">
    <source>
        <dbReference type="Pfam" id="PF20656"/>
    </source>
</evidence>
<evidence type="ECO:0000256" key="6">
    <source>
        <dbReference type="ARBA" id="ARBA00022723"/>
    </source>
</evidence>
<proteinExistence type="inferred from homology"/>
<feature type="binding site" evidence="10">
    <location>
        <position position="413"/>
    </location>
    <ligand>
        <name>glyoxylate</name>
        <dbReference type="ChEBI" id="CHEBI:36655"/>
    </ligand>
</feature>
<feature type="domain" description="Malate synthase N-terminal" evidence="15">
    <location>
        <begin position="31"/>
        <end position="73"/>
    </location>
</feature>
<evidence type="ECO:0000256" key="2">
    <source>
        <dbReference type="ARBA" id="ARBA00022435"/>
    </source>
</evidence>
<feature type="binding site" evidence="10">
    <location>
        <position position="118"/>
    </location>
    <ligand>
        <name>acetyl-CoA</name>
        <dbReference type="ChEBI" id="CHEBI:57288"/>
    </ligand>
</feature>
<feature type="active site" description="Proton donor" evidence="10 12">
    <location>
        <position position="610"/>
    </location>
</feature>
<dbReference type="SUPFAM" id="SSF51645">
    <property type="entry name" value="Malate synthase G"/>
    <property type="match status" value="1"/>
</dbReference>
<feature type="binding site" evidence="10">
    <location>
        <position position="295"/>
    </location>
    <ligand>
        <name>acetyl-CoA</name>
        <dbReference type="ChEBI" id="CHEBI:57288"/>
    </ligand>
</feature>
<dbReference type="EMBL" id="WTYI01000001">
    <property type="protein sequence ID" value="MXO96166.1"/>
    <property type="molecule type" value="Genomic_DNA"/>
</dbReference>
<feature type="active site" description="Proton acceptor" evidence="10 12">
    <location>
        <position position="322"/>
    </location>
</feature>
<evidence type="ECO:0000256" key="11">
    <source>
        <dbReference type="NCBIfam" id="TIGR01345"/>
    </source>
</evidence>
<accession>A0A6I4TK28</accession>
<keyword evidence="18" id="KW-0012">Acyltransferase</keyword>
<dbReference type="OrthoDB" id="9762054at2"/>
<feature type="binding site" evidence="10">
    <location>
        <begin position="438"/>
        <end position="441"/>
    </location>
    <ligand>
        <name>glyoxylate</name>
        <dbReference type="ChEBI" id="CHEBI:36655"/>
    </ligand>
</feature>
<evidence type="ECO:0000256" key="8">
    <source>
        <dbReference type="ARBA" id="ARBA00023097"/>
    </source>
</evidence>
<protein>
    <recommendedName>
        <fullName evidence="10 11">Malate synthase G</fullName>
        <ecNumber evidence="10 11">2.3.3.9</ecNumber>
    </recommendedName>
</protein>
<evidence type="ECO:0000256" key="12">
    <source>
        <dbReference type="PIRSR" id="PIRSR601465-50"/>
    </source>
</evidence>
<evidence type="ECO:0000259" key="16">
    <source>
        <dbReference type="Pfam" id="PF20658"/>
    </source>
</evidence>
<organism evidence="18 19">
    <name type="scientific">Qipengyuania aquimaris</name>
    <dbReference type="NCBI Taxonomy" id="255984"/>
    <lineage>
        <taxon>Bacteria</taxon>
        <taxon>Pseudomonadati</taxon>
        <taxon>Pseudomonadota</taxon>
        <taxon>Alphaproteobacteria</taxon>
        <taxon>Sphingomonadales</taxon>
        <taxon>Erythrobacteraceae</taxon>
        <taxon>Qipengyuania</taxon>
    </lineage>
</organism>
<feature type="domain" description="Malate synthase TIM barrel" evidence="14">
    <location>
        <begin position="319"/>
        <end position="551"/>
    </location>
</feature>
<dbReference type="AlphaFoldDB" id="A0A6I4TK28"/>
<dbReference type="InterPro" id="IPR048357">
    <property type="entry name" value="MSG_insertion"/>
</dbReference>
<dbReference type="GO" id="GO:0000287">
    <property type="term" value="F:magnesium ion binding"/>
    <property type="evidence" value="ECO:0007669"/>
    <property type="project" value="TreeGrafter"/>
</dbReference>
<evidence type="ECO:0000256" key="13">
    <source>
        <dbReference type="RuleBase" id="RU003572"/>
    </source>
</evidence>
<keyword evidence="4 10" id="KW-0816">Tricarboxylic acid cycle</keyword>
<dbReference type="Pfam" id="PF20656">
    <property type="entry name" value="MS_N"/>
    <property type="match status" value="1"/>
</dbReference>
<keyword evidence="5 10" id="KW-0808">Transferase</keyword>
<gene>
    <name evidence="10" type="primary">glcB</name>
    <name evidence="18" type="ORF">GRI34_07005</name>
</gene>
<dbReference type="GO" id="GO:0006099">
    <property type="term" value="P:tricarboxylic acid cycle"/>
    <property type="evidence" value="ECO:0007669"/>
    <property type="project" value="UniProtKB-KW"/>
</dbReference>
<dbReference type="GO" id="GO:0006097">
    <property type="term" value="P:glyoxylate cycle"/>
    <property type="evidence" value="ECO:0007669"/>
    <property type="project" value="UniProtKB-UniRule"/>
</dbReference>
<comment type="catalytic activity">
    <reaction evidence="9 10 13">
        <text>glyoxylate + acetyl-CoA + H2O = (S)-malate + CoA + H(+)</text>
        <dbReference type="Rhea" id="RHEA:18181"/>
        <dbReference type="ChEBI" id="CHEBI:15377"/>
        <dbReference type="ChEBI" id="CHEBI:15378"/>
        <dbReference type="ChEBI" id="CHEBI:15589"/>
        <dbReference type="ChEBI" id="CHEBI:36655"/>
        <dbReference type="ChEBI" id="CHEBI:57287"/>
        <dbReference type="ChEBI" id="CHEBI:57288"/>
        <dbReference type="EC" id="2.3.3.9"/>
    </reaction>
</comment>
<feature type="binding site" evidence="10">
    <location>
        <position position="258"/>
    </location>
    <ligand>
        <name>acetyl-CoA</name>
        <dbReference type="ChEBI" id="CHEBI:57288"/>
    </ligand>
</feature>
<evidence type="ECO:0000259" key="17">
    <source>
        <dbReference type="Pfam" id="PF20659"/>
    </source>
</evidence>
<feature type="binding site" evidence="10">
    <location>
        <position position="522"/>
    </location>
    <ligand>
        <name>acetyl-CoA</name>
        <dbReference type="ChEBI" id="CHEBI:57288"/>
    </ligand>
</feature>
<dbReference type="PANTHER" id="PTHR42739">
    <property type="entry name" value="MALATE SYNTHASE G"/>
    <property type="match status" value="1"/>
</dbReference>
<keyword evidence="8 10" id="KW-0558">Oxidation</keyword>
<dbReference type="UniPathway" id="UPA00703">
    <property type="reaction ID" value="UER00720"/>
</dbReference>
<name>A0A6I4TK28_9SPHN</name>
<dbReference type="InterPro" id="IPR048356">
    <property type="entry name" value="MS_N"/>
</dbReference>
<evidence type="ECO:0000313" key="18">
    <source>
        <dbReference type="EMBL" id="MXO96166.1"/>
    </source>
</evidence>
<feature type="binding site" evidence="10">
    <location>
        <position position="441"/>
    </location>
    <ligand>
        <name>Mg(2+)</name>
        <dbReference type="ChEBI" id="CHEBI:18420"/>
    </ligand>
</feature>
<dbReference type="GO" id="GO:0005829">
    <property type="term" value="C:cytosol"/>
    <property type="evidence" value="ECO:0007669"/>
    <property type="project" value="TreeGrafter"/>
</dbReference>
<feature type="domain" description="Malate synthase G alpha-beta insertion" evidence="16">
    <location>
        <begin position="158"/>
        <end position="211"/>
    </location>
</feature>
<feature type="domain" description="Malate synthase C-terminal" evidence="17">
    <location>
        <begin position="570"/>
        <end position="651"/>
    </location>
</feature>
<dbReference type="NCBIfam" id="TIGR01345">
    <property type="entry name" value="malate_syn_G"/>
    <property type="match status" value="1"/>
</dbReference>
<dbReference type="Pfam" id="PF20659">
    <property type="entry name" value="MS_C"/>
    <property type="match status" value="1"/>
</dbReference>
<dbReference type="InterPro" id="IPR048355">
    <property type="entry name" value="MS_C"/>
</dbReference>
<dbReference type="EC" id="2.3.3.9" evidence="10 11"/>
<dbReference type="Gene3D" id="1.20.1220.12">
    <property type="entry name" value="Malate synthase, domain III"/>
    <property type="match status" value="1"/>
</dbReference>
<dbReference type="Pfam" id="PF01274">
    <property type="entry name" value="MS_TIM-barrel"/>
    <property type="match status" value="1"/>
</dbReference>
<comment type="similarity">
    <text evidence="10 13">Belongs to the malate synthase family. GlcB subfamily.</text>
</comment>
<evidence type="ECO:0000256" key="7">
    <source>
        <dbReference type="ARBA" id="ARBA00022842"/>
    </source>
</evidence>
<dbReference type="HAMAP" id="MF_00641">
    <property type="entry name" value="Malate_synth_G"/>
    <property type="match status" value="1"/>
</dbReference>
<dbReference type="InterPro" id="IPR001465">
    <property type="entry name" value="Malate_synthase_TIM"/>
</dbReference>
<feature type="binding site" evidence="10">
    <location>
        <begin position="125"/>
        <end position="126"/>
    </location>
    <ligand>
        <name>acetyl-CoA</name>
        <dbReference type="ChEBI" id="CHEBI:57288"/>
    </ligand>
</feature>
<evidence type="ECO:0000256" key="9">
    <source>
        <dbReference type="ARBA" id="ARBA00047918"/>
    </source>
</evidence>
<keyword evidence="19" id="KW-1185">Reference proteome</keyword>
<evidence type="ECO:0000256" key="5">
    <source>
        <dbReference type="ARBA" id="ARBA00022679"/>
    </source>
</evidence>
<dbReference type="NCBIfam" id="NF002825">
    <property type="entry name" value="PRK02999.1"/>
    <property type="match status" value="1"/>
</dbReference>
<feature type="binding site" evidence="10">
    <location>
        <position position="413"/>
    </location>
    <ligand>
        <name>Mg(2+)</name>
        <dbReference type="ChEBI" id="CHEBI:18420"/>
    </ligand>
</feature>
<comment type="subunit">
    <text evidence="10">Monomer.</text>
</comment>
<dbReference type="Proteomes" id="UP000432727">
    <property type="component" value="Unassembled WGS sequence"/>
</dbReference>
<keyword evidence="7 10" id="KW-0460">Magnesium</keyword>
<evidence type="ECO:0000256" key="4">
    <source>
        <dbReference type="ARBA" id="ARBA00022532"/>
    </source>
</evidence>
<evidence type="ECO:0000256" key="1">
    <source>
        <dbReference type="ARBA" id="ARBA00001946"/>
    </source>
</evidence>
<evidence type="ECO:0000259" key="14">
    <source>
        <dbReference type="Pfam" id="PF01274"/>
    </source>
</evidence>
<keyword evidence="3 10" id="KW-0963">Cytoplasm</keyword>
<dbReference type="GO" id="GO:0009436">
    <property type="term" value="P:glyoxylate catabolic process"/>
    <property type="evidence" value="ECO:0007669"/>
    <property type="project" value="TreeGrafter"/>
</dbReference>
<dbReference type="InterPro" id="IPR006253">
    <property type="entry name" value="Malate_synthG"/>
</dbReference>
<dbReference type="Gene3D" id="3.20.20.360">
    <property type="entry name" value="Malate synthase, domain 3"/>
    <property type="match status" value="2"/>
</dbReference>
<dbReference type="PANTHER" id="PTHR42739:SF1">
    <property type="entry name" value="MALATE SYNTHASE G"/>
    <property type="match status" value="1"/>
</dbReference>
<dbReference type="RefSeq" id="WP_160595313.1">
    <property type="nucleotide sequence ID" value="NZ_WTYI01000001.1"/>
</dbReference>
<evidence type="ECO:0000256" key="10">
    <source>
        <dbReference type="HAMAP-Rule" id="MF_00641"/>
    </source>
</evidence>
<feature type="binding site" evidence="10">
    <location>
        <position position="322"/>
    </location>
    <ligand>
        <name>glyoxylate</name>
        <dbReference type="ChEBI" id="CHEBI:36655"/>
    </ligand>
</feature>
<comment type="pathway">
    <text evidence="10 13">Carbohydrate metabolism; glyoxylate cycle; (S)-malate from isocitrate: step 2/2.</text>
</comment>
<comment type="subcellular location">
    <subcellularLocation>
        <location evidence="10 13">Cytoplasm</location>
    </subcellularLocation>
</comment>
<evidence type="ECO:0000256" key="3">
    <source>
        <dbReference type="ARBA" id="ARBA00022490"/>
    </source>
</evidence>
<dbReference type="InterPro" id="IPR011076">
    <property type="entry name" value="Malate_synth_sf"/>
</dbReference>
<dbReference type="InterPro" id="IPR044856">
    <property type="entry name" value="Malate_synth_C_sf"/>
</dbReference>
<comment type="caution">
    <text evidence="10">Lacks conserved residue(s) required for the propagation of feature annotation.</text>
</comment>
<dbReference type="GO" id="GO:0004474">
    <property type="term" value="F:malate synthase activity"/>
    <property type="evidence" value="ECO:0007669"/>
    <property type="project" value="UniProtKB-UniRule"/>
</dbReference>
<keyword evidence="6 10" id="KW-0479">Metal-binding</keyword>
<comment type="function">
    <text evidence="10">Involved in the glycolate utilization. Catalyzes the condensation and subsequent hydrolysis of acetyl-coenzyme A (acetyl-CoA) and glyoxylate to form malate and CoA.</text>
</comment>
<comment type="cofactor">
    <cofactor evidence="1 10">
        <name>Mg(2+)</name>
        <dbReference type="ChEBI" id="CHEBI:18420"/>
    </cofactor>
</comment>
<reference evidence="18 19" key="1">
    <citation type="submission" date="2019-12" db="EMBL/GenBank/DDBJ databases">
        <title>Genomic-based taxomic classification of the family Erythrobacteraceae.</title>
        <authorList>
            <person name="Xu L."/>
        </authorList>
    </citation>
    <scope>NUCLEOTIDE SEQUENCE [LARGE SCALE GENOMIC DNA]</scope>
    <source>
        <strain evidence="18 19">JCM 12189</strain>
    </source>
</reference>
<evidence type="ECO:0000313" key="19">
    <source>
        <dbReference type="Proteomes" id="UP000432727"/>
    </source>
</evidence>
<feature type="modified residue" description="Cysteine sulfenic acid (-SOH)" evidence="10">
    <location>
        <position position="596"/>
    </location>
</feature>